<evidence type="ECO:0000259" key="2">
    <source>
        <dbReference type="Pfam" id="PF20441"/>
    </source>
</evidence>
<dbReference type="GO" id="GO:0004519">
    <property type="term" value="F:endonuclease activity"/>
    <property type="evidence" value="ECO:0007669"/>
    <property type="project" value="InterPro"/>
</dbReference>
<gene>
    <name evidence="3" type="ORF">BJ998_007864</name>
</gene>
<evidence type="ECO:0000256" key="1">
    <source>
        <dbReference type="SAM" id="MobiDB-lite"/>
    </source>
</evidence>
<feature type="domain" description="Terminase large subunit-like endonuclease" evidence="2">
    <location>
        <begin position="27"/>
        <end position="210"/>
    </location>
</feature>
<comment type="caution">
    <text evidence="3">The sequence shown here is derived from an EMBL/GenBank/DDBJ whole genome shotgun (WGS) entry which is preliminary data.</text>
</comment>
<evidence type="ECO:0000313" key="3">
    <source>
        <dbReference type="EMBL" id="MBB5896668.1"/>
    </source>
</evidence>
<protein>
    <submittedName>
        <fullName evidence="3">Phage terminase large subunit-like protein</fullName>
    </submittedName>
</protein>
<dbReference type="PANTHER" id="PTHR41287">
    <property type="match status" value="1"/>
</dbReference>
<dbReference type="Pfam" id="PF20441">
    <property type="entry name" value="TerL_nuclease"/>
    <property type="match status" value="1"/>
</dbReference>
<sequence>MPMHLYTLCAGTEPTEPARLRAQLPRRPSWGGLDLASKLDLTAWCLLVPDGVDGHPSVVWRFWLPEAAVKFLDEHTDHRVSRWAKAGWITVTPGEVIDYDTVEADISADCAELRVADMSYDEWSGEPVRQRLEKRTKAPMCPVPQTYRGLTPGMTEVMALTRSRAWSHHANCVAAWCFDNVEVPSPAGEPDLIRPDKPERGKTGKRIDAVPITAMADGGCAGRSCASHHAWPSWGEEPAEGNRLLR</sequence>
<dbReference type="InterPro" id="IPR005021">
    <property type="entry name" value="Terminase_largesu-like"/>
</dbReference>
<reference evidence="3 4" key="1">
    <citation type="submission" date="2020-08" db="EMBL/GenBank/DDBJ databases">
        <title>Sequencing the genomes of 1000 actinobacteria strains.</title>
        <authorList>
            <person name="Klenk H.-P."/>
        </authorList>
    </citation>
    <scope>NUCLEOTIDE SEQUENCE [LARGE SCALE GENOMIC DNA]</scope>
    <source>
        <strain evidence="3 4">DSM 43851</strain>
    </source>
</reference>
<feature type="region of interest" description="Disordered" evidence="1">
    <location>
        <begin position="227"/>
        <end position="246"/>
    </location>
</feature>
<evidence type="ECO:0000313" key="4">
    <source>
        <dbReference type="Proteomes" id="UP000585638"/>
    </source>
</evidence>
<name>A0A7W9KQ37_9PSEU</name>
<dbReference type="PANTHER" id="PTHR41287:SF1">
    <property type="entry name" value="PROTEIN YMFN"/>
    <property type="match status" value="1"/>
</dbReference>
<organism evidence="3 4">
    <name type="scientific">Kutzneria kofuensis</name>
    <dbReference type="NCBI Taxonomy" id="103725"/>
    <lineage>
        <taxon>Bacteria</taxon>
        <taxon>Bacillati</taxon>
        <taxon>Actinomycetota</taxon>
        <taxon>Actinomycetes</taxon>
        <taxon>Pseudonocardiales</taxon>
        <taxon>Pseudonocardiaceae</taxon>
        <taxon>Kutzneria</taxon>
    </lineage>
</organism>
<accession>A0A7W9KQ37</accession>
<keyword evidence="4" id="KW-1185">Reference proteome</keyword>
<dbReference type="InterPro" id="IPR046462">
    <property type="entry name" value="TerL_nuclease"/>
</dbReference>
<dbReference type="Proteomes" id="UP000585638">
    <property type="component" value="Unassembled WGS sequence"/>
</dbReference>
<dbReference type="AlphaFoldDB" id="A0A7W9KQ37"/>
<proteinExistence type="predicted"/>
<dbReference type="EMBL" id="JACHIR010000001">
    <property type="protein sequence ID" value="MBB5896668.1"/>
    <property type="molecule type" value="Genomic_DNA"/>
</dbReference>